<evidence type="ECO:0000313" key="1">
    <source>
        <dbReference type="EMBL" id="TGX97566.1"/>
    </source>
</evidence>
<gene>
    <name evidence="1" type="ORF">E5357_12075</name>
</gene>
<dbReference type="EMBL" id="SRZB01000029">
    <property type="protein sequence ID" value="TGX97566.1"/>
    <property type="molecule type" value="Genomic_DNA"/>
</dbReference>
<proteinExistence type="predicted"/>
<comment type="caution">
    <text evidence="1">The sequence shown here is derived from an EMBL/GenBank/DDBJ whole genome shotgun (WGS) entry which is preliminary data.</text>
</comment>
<keyword evidence="2" id="KW-1185">Reference proteome</keyword>
<dbReference type="Proteomes" id="UP000307720">
    <property type="component" value="Unassembled WGS sequence"/>
</dbReference>
<evidence type="ECO:0000313" key="2">
    <source>
        <dbReference type="Proteomes" id="UP000307720"/>
    </source>
</evidence>
<sequence>MTLQMHYQEKYEQGIGQGIEKGIEQEKIDSAVRMIEDGDLPLEKIAMYSGLTLEQVLELEKELQLA</sequence>
<reference evidence="1" key="1">
    <citation type="submission" date="2019-04" db="EMBL/GenBank/DDBJ databases">
        <title>Microbes associate with the intestines of laboratory mice.</title>
        <authorList>
            <person name="Navarre W."/>
            <person name="Wong E."/>
            <person name="Huang K."/>
            <person name="Tropini C."/>
            <person name="Ng K."/>
            <person name="Yu B."/>
        </authorList>
    </citation>
    <scope>NUCLEOTIDE SEQUENCE</scope>
    <source>
        <strain evidence="1">NM72_1-8</strain>
    </source>
</reference>
<protein>
    <submittedName>
        <fullName evidence="1">Uncharacterized protein</fullName>
    </submittedName>
</protein>
<organism evidence="1 2">
    <name type="scientific">Hominisplanchenecus murintestinalis</name>
    <dbReference type="NCBI Taxonomy" id="2941517"/>
    <lineage>
        <taxon>Bacteria</taxon>
        <taxon>Bacillati</taxon>
        <taxon>Bacillota</taxon>
        <taxon>Clostridia</taxon>
        <taxon>Lachnospirales</taxon>
        <taxon>Lachnospiraceae</taxon>
        <taxon>Hominisplanchenecus</taxon>
    </lineage>
</organism>
<accession>A0AC61QX12</accession>
<name>A0AC61QX12_9FIRM</name>